<protein>
    <recommendedName>
        <fullName evidence="8">RWP-RK domain-containing protein</fullName>
    </recommendedName>
</protein>
<feature type="domain" description="RWP-RK" evidence="8">
    <location>
        <begin position="88"/>
        <end position="163"/>
    </location>
</feature>
<dbReference type="InterPro" id="IPR003035">
    <property type="entry name" value="RWP-RK_dom"/>
</dbReference>
<dbReference type="Pfam" id="PF02042">
    <property type="entry name" value="RWP-RK"/>
    <property type="match status" value="1"/>
</dbReference>
<evidence type="ECO:0000313" key="10">
    <source>
        <dbReference type="Proteomes" id="UP001280121"/>
    </source>
</evidence>
<dbReference type="AlphaFoldDB" id="A0AAD9TN95"/>
<evidence type="ECO:0000259" key="8">
    <source>
        <dbReference type="PROSITE" id="PS51519"/>
    </source>
</evidence>
<proteinExistence type="predicted"/>
<dbReference type="PANTHER" id="PTHR46373">
    <property type="entry name" value="PROTEIN RKD4"/>
    <property type="match status" value="1"/>
</dbReference>
<evidence type="ECO:0000256" key="7">
    <source>
        <dbReference type="SAM" id="MobiDB-lite"/>
    </source>
</evidence>
<keyword evidence="5" id="KW-0804">Transcription</keyword>
<evidence type="ECO:0000256" key="5">
    <source>
        <dbReference type="ARBA" id="ARBA00023163"/>
    </source>
</evidence>
<dbReference type="PROSITE" id="PS51519">
    <property type="entry name" value="RWP_RK"/>
    <property type="match status" value="1"/>
</dbReference>
<evidence type="ECO:0000256" key="4">
    <source>
        <dbReference type="ARBA" id="ARBA00023125"/>
    </source>
</evidence>
<name>A0AAD9TN95_9ROSI</name>
<keyword evidence="4" id="KW-0238">DNA-binding</keyword>
<evidence type="ECO:0000313" key="9">
    <source>
        <dbReference type="EMBL" id="KAK2638635.1"/>
    </source>
</evidence>
<gene>
    <name evidence="9" type="ORF">Ddye_026430</name>
</gene>
<dbReference type="PANTHER" id="PTHR46373:SF5">
    <property type="entry name" value="RWP-RK DOMAIN PROTEIN"/>
    <property type="match status" value="1"/>
</dbReference>
<keyword evidence="2" id="KW-0805">Transcription regulation</keyword>
<dbReference type="GO" id="GO:0003677">
    <property type="term" value="F:DNA binding"/>
    <property type="evidence" value="ECO:0007669"/>
    <property type="project" value="UniProtKB-KW"/>
</dbReference>
<organism evidence="9 10">
    <name type="scientific">Dipteronia dyeriana</name>
    <dbReference type="NCBI Taxonomy" id="168575"/>
    <lineage>
        <taxon>Eukaryota</taxon>
        <taxon>Viridiplantae</taxon>
        <taxon>Streptophyta</taxon>
        <taxon>Embryophyta</taxon>
        <taxon>Tracheophyta</taxon>
        <taxon>Spermatophyta</taxon>
        <taxon>Magnoliopsida</taxon>
        <taxon>eudicotyledons</taxon>
        <taxon>Gunneridae</taxon>
        <taxon>Pentapetalae</taxon>
        <taxon>rosids</taxon>
        <taxon>malvids</taxon>
        <taxon>Sapindales</taxon>
        <taxon>Sapindaceae</taxon>
        <taxon>Hippocastanoideae</taxon>
        <taxon>Acereae</taxon>
        <taxon>Dipteronia</taxon>
    </lineage>
</organism>
<sequence length="163" mass="18773">MFDFYKKSIEDVQNFLVQYCEERKQAGFFLVPPDPCSIFYDALCVGLDSDENRTTTLTNEYTQPPLATNSGANGMNQAEVENDQPDRNPSLSVQRMRTSMLALKDLAQFFHLPIEKASRKLRLSPTVVKKICRRYGVFRWPYMCGCIPGSENVCYSTLYLEIW</sequence>
<keyword evidence="6" id="KW-0539">Nucleus</keyword>
<keyword evidence="10" id="KW-1185">Reference proteome</keyword>
<reference evidence="9" key="1">
    <citation type="journal article" date="2023" name="Plant J.">
        <title>Genome sequences and population genomics provide insights into the demographic history, inbreeding, and mutation load of two 'living fossil' tree species of Dipteronia.</title>
        <authorList>
            <person name="Feng Y."/>
            <person name="Comes H.P."/>
            <person name="Chen J."/>
            <person name="Zhu S."/>
            <person name="Lu R."/>
            <person name="Zhang X."/>
            <person name="Li P."/>
            <person name="Qiu J."/>
            <person name="Olsen K.M."/>
            <person name="Qiu Y."/>
        </authorList>
    </citation>
    <scope>NUCLEOTIDE SEQUENCE</scope>
    <source>
        <strain evidence="9">KIB01</strain>
    </source>
</reference>
<feature type="region of interest" description="Disordered" evidence="7">
    <location>
        <begin position="58"/>
        <end position="90"/>
    </location>
</feature>
<dbReference type="InterPro" id="IPR044607">
    <property type="entry name" value="RKD-like"/>
</dbReference>
<accession>A0AAD9TN95</accession>
<feature type="compositionally biased region" description="Polar residues" evidence="7">
    <location>
        <begin position="58"/>
        <end position="76"/>
    </location>
</feature>
<keyword evidence="3" id="KW-0175">Coiled coil</keyword>
<comment type="caution">
    <text evidence="9">The sequence shown here is derived from an EMBL/GenBank/DDBJ whole genome shotgun (WGS) entry which is preliminary data.</text>
</comment>
<dbReference type="EMBL" id="JANJYI010000008">
    <property type="protein sequence ID" value="KAK2638635.1"/>
    <property type="molecule type" value="Genomic_DNA"/>
</dbReference>
<comment type="function">
    <text evidence="1">Putative transcription factor.</text>
</comment>
<evidence type="ECO:0000256" key="6">
    <source>
        <dbReference type="ARBA" id="ARBA00023242"/>
    </source>
</evidence>
<dbReference type="Proteomes" id="UP001280121">
    <property type="component" value="Unassembled WGS sequence"/>
</dbReference>
<evidence type="ECO:0000256" key="3">
    <source>
        <dbReference type="ARBA" id="ARBA00023054"/>
    </source>
</evidence>
<evidence type="ECO:0000256" key="2">
    <source>
        <dbReference type="ARBA" id="ARBA00023015"/>
    </source>
</evidence>
<evidence type="ECO:0000256" key="1">
    <source>
        <dbReference type="ARBA" id="ARBA00004049"/>
    </source>
</evidence>
<dbReference type="GO" id="GO:0003700">
    <property type="term" value="F:DNA-binding transcription factor activity"/>
    <property type="evidence" value="ECO:0007669"/>
    <property type="project" value="InterPro"/>
</dbReference>